<reference evidence="2 3" key="1">
    <citation type="submission" date="2014-04" db="EMBL/GenBank/DDBJ databases">
        <authorList>
            <consortium name="DOE Joint Genome Institute"/>
            <person name="Kuo A."/>
            <person name="Zuccaro A."/>
            <person name="Kohler A."/>
            <person name="Nagy L.G."/>
            <person name="Floudas D."/>
            <person name="Copeland A."/>
            <person name="Barry K.W."/>
            <person name="Cichocki N."/>
            <person name="Veneault-Fourrey C."/>
            <person name="LaButti K."/>
            <person name="Lindquist E.A."/>
            <person name="Lipzen A."/>
            <person name="Lundell T."/>
            <person name="Morin E."/>
            <person name="Murat C."/>
            <person name="Sun H."/>
            <person name="Tunlid A."/>
            <person name="Henrissat B."/>
            <person name="Grigoriev I.V."/>
            <person name="Hibbett D.S."/>
            <person name="Martin F."/>
            <person name="Nordberg H.P."/>
            <person name="Cantor M.N."/>
            <person name="Hua S.X."/>
        </authorList>
    </citation>
    <scope>NUCLEOTIDE SEQUENCE [LARGE SCALE GENOMIC DNA]</scope>
    <source>
        <strain evidence="2 3">MAFF 305830</strain>
    </source>
</reference>
<evidence type="ECO:0000256" key="1">
    <source>
        <dbReference type="SAM" id="SignalP"/>
    </source>
</evidence>
<feature type="signal peptide" evidence="1">
    <location>
        <begin position="1"/>
        <end position="18"/>
    </location>
</feature>
<reference evidence="3" key="2">
    <citation type="submission" date="2015-01" db="EMBL/GenBank/DDBJ databases">
        <title>Evolutionary Origins and Diversification of the Mycorrhizal Mutualists.</title>
        <authorList>
            <consortium name="DOE Joint Genome Institute"/>
            <consortium name="Mycorrhizal Genomics Consortium"/>
            <person name="Kohler A."/>
            <person name="Kuo A."/>
            <person name="Nagy L.G."/>
            <person name="Floudas D."/>
            <person name="Copeland A."/>
            <person name="Barry K.W."/>
            <person name="Cichocki N."/>
            <person name="Veneault-Fourrey C."/>
            <person name="LaButti K."/>
            <person name="Lindquist E.A."/>
            <person name="Lipzen A."/>
            <person name="Lundell T."/>
            <person name="Morin E."/>
            <person name="Murat C."/>
            <person name="Riley R."/>
            <person name="Ohm R."/>
            <person name="Sun H."/>
            <person name="Tunlid A."/>
            <person name="Henrissat B."/>
            <person name="Grigoriev I.V."/>
            <person name="Hibbett D.S."/>
            <person name="Martin F."/>
        </authorList>
    </citation>
    <scope>NUCLEOTIDE SEQUENCE [LARGE SCALE GENOMIC DNA]</scope>
    <source>
        <strain evidence="3">MAFF 305830</strain>
    </source>
</reference>
<evidence type="ECO:0000313" key="3">
    <source>
        <dbReference type="Proteomes" id="UP000054097"/>
    </source>
</evidence>
<proteinExistence type="predicted"/>
<evidence type="ECO:0000313" key="2">
    <source>
        <dbReference type="EMBL" id="KIM19827.1"/>
    </source>
</evidence>
<feature type="chain" id="PRO_5002170316" evidence="1">
    <location>
        <begin position="19"/>
        <end position="135"/>
    </location>
</feature>
<name>A0A0C2WQB7_SERVB</name>
<protein>
    <submittedName>
        <fullName evidence="2">Uncharacterized protein</fullName>
    </submittedName>
</protein>
<accession>A0A0C2WQB7</accession>
<dbReference type="HOGENOM" id="CLU_133419_0_0_1"/>
<gene>
    <name evidence="2" type="ORF">M408DRAFT_174534</name>
</gene>
<organism evidence="2 3">
    <name type="scientific">Serendipita vermifera MAFF 305830</name>
    <dbReference type="NCBI Taxonomy" id="933852"/>
    <lineage>
        <taxon>Eukaryota</taxon>
        <taxon>Fungi</taxon>
        <taxon>Dikarya</taxon>
        <taxon>Basidiomycota</taxon>
        <taxon>Agaricomycotina</taxon>
        <taxon>Agaricomycetes</taxon>
        <taxon>Sebacinales</taxon>
        <taxon>Serendipitaceae</taxon>
        <taxon>Serendipita</taxon>
    </lineage>
</organism>
<dbReference type="EMBL" id="KN824534">
    <property type="protein sequence ID" value="KIM19827.1"/>
    <property type="molecule type" value="Genomic_DNA"/>
</dbReference>
<sequence>MFLKYVGILASLACSSSALFIKRDDRNLARGVVWRNISRSLAPFNPSDDDLGCPSECSIWKSVETIATNYPWISYNFCSPEVRDEFTGCRDCLENSHGHIRANYVDELQNTEYFIQNGGLCGLFNVCLLSYKARQ</sequence>
<keyword evidence="3" id="KW-1185">Reference proteome</keyword>
<keyword evidence="1" id="KW-0732">Signal</keyword>
<dbReference type="AlphaFoldDB" id="A0A0C2WQB7"/>
<dbReference type="Proteomes" id="UP000054097">
    <property type="component" value="Unassembled WGS sequence"/>
</dbReference>